<dbReference type="CDD" id="cd17990">
    <property type="entry name" value="DEXHc_HrpB"/>
    <property type="match status" value="1"/>
</dbReference>
<dbReference type="Gene3D" id="1.20.120.1080">
    <property type="match status" value="1"/>
</dbReference>
<feature type="region of interest" description="Disordered" evidence="5">
    <location>
        <begin position="450"/>
        <end position="471"/>
    </location>
</feature>
<dbReference type="RefSeq" id="WP_197454066.1">
    <property type="nucleotide sequence ID" value="NZ_CP036271.1"/>
</dbReference>
<dbReference type="Proteomes" id="UP000315700">
    <property type="component" value="Chromosome"/>
</dbReference>
<dbReference type="InterPro" id="IPR048333">
    <property type="entry name" value="HA2_WH"/>
</dbReference>
<evidence type="ECO:0000259" key="6">
    <source>
        <dbReference type="PROSITE" id="PS51192"/>
    </source>
</evidence>
<dbReference type="InterPro" id="IPR027417">
    <property type="entry name" value="P-loop_NTPase"/>
</dbReference>
<dbReference type="InParanoid" id="A0A517SF53"/>
<dbReference type="AlphaFoldDB" id="A0A517SF53"/>
<keyword evidence="2 8" id="KW-0378">Hydrolase</keyword>
<name>A0A517SF53_9PLAN</name>
<proteinExistence type="predicted"/>
<dbReference type="PANTHER" id="PTHR43519:SF1">
    <property type="entry name" value="ATP-DEPENDENT RNA HELICASE HRPB"/>
    <property type="match status" value="1"/>
</dbReference>
<dbReference type="PROSITE" id="PS51192">
    <property type="entry name" value="HELICASE_ATP_BIND_1"/>
    <property type="match status" value="1"/>
</dbReference>
<dbReference type="InterPro" id="IPR010225">
    <property type="entry name" value="HrpB"/>
</dbReference>
<dbReference type="GO" id="GO:0016787">
    <property type="term" value="F:hydrolase activity"/>
    <property type="evidence" value="ECO:0007669"/>
    <property type="project" value="UniProtKB-KW"/>
</dbReference>
<protein>
    <submittedName>
        <fullName evidence="8">ATP-dependent RNA helicase HrpB</fullName>
        <ecNumber evidence="8">3.6.4.13</ecNumber>
    </submittedName>
</protein>
<dbReference type="InterPro" id="IPR049614">
    <property type="entry name" value="HrpB_DEXH"/>
</dbReference>
<dbReference type="KEGG" id="ccos:Pan44_27550"/>
<gene>
    <name evidence="8" type="primary">hrpB_1</name>
    <name evidence="8" type="ORF">Pan44_27550</name>
</gene>
<dbReference type="SUPFAM" id="SSF52540">
    <property type="entry name" value="P-loop containing nucleoside triphosphate hydrolases"/>
    <property type="match status" value="1"/>
</dbReference>
<accession>A0A517SF53</accession>
<dbReference type="SMART" id="SM00847">
    <property type="entry name" value="HA2"/>
    <property type="match status" value="1"/>
</dbReference>
<keyword evidence="4" id="KW-0067">ATP-binding</keyword>
<evidence type="ECO:0000256" key="1">
    <source>
        <dbReference type="ARBA" id="ARBA00022741"/>
    </source>
</evidence>
<organism evidence="8 9">
    <name type="scientific">Caulifigura coniformis</name>
    <dbReference type="NCBI Taxonomy" id="2527983"/>
    <lineage>
        <taxon>Bacteria</taxon>
        <taxon>Pseudomonadati</taxon>
        <taxon>Planctomycetota</taxon>
        <taxon>Planctomycetia</taxon>
        <taxon>Planctomycetales</taxon>
        <taxon>Planctomycetaceae</taxon>
        <taxon>Caulifigura</taxon>
    </lineage>
</organism>
<dbReference type="PIRSF" id="PIRSF005496">
    <property type="entry name" value="ATP_hel_hrpB"/>
    <property type="match status" value="1"/>
</dbReference>
<evidence type="ECO:0000313" key="8">
    <source>
        <dbReference type="EMBL" id="QDT54720.1"/>
    </source>
</evidence>
<sequence length="842" mass="92754">MLSPLPIDDVLPAVASALANANSLVLQAPPGAGKTTRVPPVVADAGWAAGKLVIMLEPRRMAARAAARRIAEERGGVVGGEVGYQVRFDEKKSRDTRILVVTEGVFLRRIQSDPFLDGVAAVLFDEFHERNLLSDIALGMVRRVQQTVRPDLRSLLMSATLDPEPIARALGGCPVVRSEGRAFPVEVKYLGRSPREPLPSAVAAVIEKAVTTADGDVLVFLPGVGEIHRTAGEVEPLARQLGLAVMPLYGDMPPEEQDAVLAPCPRRKVVLSTNVAETSLTIDGVRIVVDSGLARIMRYDPQSGLDKLELSNISKASADQRAGRAGRTAPGVCWRMWDEAAQRSRPDRELPEIARVDLASAVLMLKDWGETEVLAFPWLDPPFADSVRLAERLLQRLEAIDEDGAVTPLGQTLARLPTHPRLARLVVEGHRRGDARRVSLLAAYLSERDPFSNPRHGGGRPSSLATARSTRSHSDVVDRLTAIERFLSTGQDQTPWGELHRGGTRLIQQAADQLRRTADAELGRVNEVNPASDEIVMRCLLAAYPDRLAKRRDRGSDRAIMVGGRGVKLAPGSCVTDADLFVCVDIMDAQPDAVVRLASAVERDWLPPELIRTSDEVFFHPSQKQIVARRRVLWDDLVLSETPIATPEDDATAEALYEAAKSSWSSVFPDDADVAGYLARVQSLADWMPDLDLPAFDESQRLAVLRGLCNGRRSFAELRSAPWLNAIKNSLTWEQMQTIDREAPERIGLPSGKSSRVTYEPGRPPVLAARIQDFFGLRETPRIAGGRVKVLLHLLAPNMRAQQVTDDLPSFWANTYSEVRKELRRRYPKHKWPEDPTEMFRE</sequence>
<dbReference type="FunCoup" id="A0A517SF53">
    <property type="interactions" value="125"/>
</dbReference>
<evidence type="ECO:0000256" key="3">
    <source>
        <dbReference type="ARBA" id="ARBA00022806"/>
    </source>
</evidence>
<dbReference type="InterPro" id="IPR007502">
    <property type="entry name" value="Helicase-assoc_dom"/>
</dbReference>
<dbReference type="InterPro" id="IPR014001">
    <property type="entry name" value="Helicase_ATP-bd"/>
</dbReference>
<dbReference type="InterPro" id="IPR001650">
    <property type="entry name" value="Helicase_C-like"/>
</dbReference>
<keyword evidence="1" id="KW-0547">Nucleotide-binding</keyword>
<dbReference type="GO" id="GO:0003676">
    <property type="term" value="F:nucleic acid binding"/>
    <property type="evidence" value="ECO:0007669"/>
    <property type="project" value="InterPro"/>
</dbReference>
<dbReference type="Pfam" id="PF08482">
    <property type="entry name" value="HrpB_C"/>
    <property type="match status" value="1"/>
</dbReference>
<dbReference type="Pfam" id="PF04408">
    <property type="entry name" value="WHD_HA2"/>
    <property type="match status" value="1"/>
</dbReference>
<evidence type="ECO:0000256" key="5">
    <source>
        <dbReference type="SAM" id="MobiDB-lite"/>
    </source>
</evidence>
<dbReference type="InterPro" id="IPR013689">
    <property type="entry name" value="RNA_helicase_ATP-dep_HrpB_C"/>
</dbReference>
<dbReference type="EC" id="3.6.4.13" evidence="8"/>
<dbReference type="GO" id="GO:0003724">
    <property type="term" value="F:RNA helicase activity"/>
    <property type="evidence" value="ECO:0007669"/>
    <property type="project" value="UniProtKB-EC"/>
</dbReference>
<dbReference type="InterPro" id="IPR011545">
    <property type="entry name" value="DEAD/DEAH_box_helicase_dom"/>
</dbReference>
<evidence type="ECO:0000256" key="2">
    <source>
        <dbReference type="ARBA" id="ARBA00022801"/>
    </source>
</evidence>
<dbReference type="Pfam" id="PF00270">
    <property type="entry name" value="DEAD"/>
    <property type="match status" value="1"/>
</dbReference>
<dbReference type="Gene3D" id="3.40.50.300">
    <property type="entry name" value="P-loop containing nucleotide triphosphate hydrolases"/>
    <property type="match status" value="2"/>
</dbReference>
<feature type="domain" description="Helicase C-terminal" evidence="7">
    <location>
        <begin position="205"/>
        <end position="369"/>
    </location>
</feature>
<feature type="domain" description="Helicase ATP-binding" evidence="6">
    <location>
        <begin position="15"/>
        <end position="179"/>
    </location>
</feature>
<dbReference type="EMBL" id="CP036271">
    <property type="protein sequence ID" value="QDT54720.1"/>
    <property type="molecule type" value="Genomic_DNA"/>
</dbReference>
<dbReference type="SMART" id="SM00487">
    <property type="entry name" value="DEXDc"/>
    <property type="match status" value="1"/>
</dbReference>
<dbReference type="Pfam" id="PF00271">
    <property type="entry name" value="Helicase_C"/>
    <property type="match status" value="1"/>
</dbReference>
<keyword evidence="3 8" id="KW-0347">Helicase</keyword>
<dbReference type="GO" id="GO:0005524">
    <property type="term" value="F:ATP binding"/>
    <property type="evidence" value="ECO:0007669"/>
    <property type="project" value="UniProtKB-KW"/>
</dbReference>
<dbReference type="CDD" id="cd18791">
    <property type="entry name" value="SF2_C_RHA"/>
    <property type="match status" value="1"/>
</dbReference>
<evidence type="ECO:0000313" key="9">
    <source>
        <dbReference type="Proteomes" id="UP000315700"/>
    </source>
</evidence>
<reference evidence="8 9" key="1">
    <citation type="submission" date="2019-02" db="EMBL/GenBank/DDBJ databases">
        <title>Deep-cultivation of Planctomycetes and their phenomic and genomic characterization uncovers novel biology.</title>
        <authorList>
            <person name="Wiegand S."/>
            <person name="Jogler M."/>
            <person name="Boedeker C."/>
            <person name="Pinto D."/>
            <person name="Vollmers J."/>
            <person name="Rivas-Marin E."/>
            <person name="Kohn T."/>
            <person name="Peeters S.H."/>
            <person name="Heuer A."/>
            <person name="Rast P."/>
            <person name="Oberbeckmann S."/>
            <person name="Bunk B."/>
            <person name="Jeske O."/>
            <person name="Meyerdierks A."/>
            <person name="Storesund J.E."/>
            <person name="Kallscheuer N."/>
            <person name="Luecker S."/>
            <person name="Lage O.M."/>
            <person name="Pohl T."/>
            <person name="Merkel B.J."/>
            <person name="Hornburger P."/>
            <person name="Mueller R.-W."/>
            <person name="Bruemmer F."/>
            <person name="Labrenz M."/>
            <person name="Spormann A.M."/>
            <person name="Op den Camp H."/>
            <person name="Overmann J."/>
            <person name="Amann R."/>
            <person name="Jetten M.S.M."/>
            <person name="Mascher T."/>
            <person name="Medema M.H."/>
            <person name="Devos D.P."/>
            <person name="Kaster A.-K."/>
            <person name="Ovreas L."/>
            <person name="Rohde M."/>
            <person name="Galperin M.Y."/>
            <person name="Jogler C."/>
        </authorList>
    </citation>
    <scope>NUCLEOTIDE SEQUENCE [LARGE SCALE GENOMIC DNA]</scope>
    <source>
        <strain evidence="8 9">Pan44</strain>
    </source>
</reference>
<dbReference type="PROSITE" id="PS51194">
    <property type="entry name" value="HELICASE_CTER"/>
    <property type="match status" value="1"/>
</dbReference>
<dbReference type="NCBIfam" id="TIGR01970">
    <property type="entry name" value="DEAH_box_HrpB"/>
    <property type="match status" value="1"/>
</dbReference>
<keyword evidence="9" id="KW-1185">Reference proteome</keyword>
<dbReference type="PANTHER" id="PTHR43519">
    <property type="entry name" value="ATP-DEPENDENT RNA HELICASE HRPB"/>
    <property type="match status" value="1"/>
</dbReference>
<dbReference type="SMART" id="SM00490">
    <property type="entry name" value="HELICc"/>
    <property type="match status" value="1"/>
</dbReference>
<evidence type="ECO:0000256" key="4">
    <source>
        <dbReference type="ARBA" id="ARBA00022840"/>
    </source>
</evidence>
<evidence type="ECO:0000259" key="7">
    <source>
        <dbReference type="PROSITE" id="PS51194"/>
    </source>
</evidence>
<dbReference type="FunFam" id="3.40.50.300:FF:002125">
    <property type="entry name" value="ATP-dependent helicase HrpB"/>
    <property type="match status" value="1"/>
</dbReference>